<reference evidence="3" key="1">
    <citation type="submission" date="2019-06" db="EMBL/GenBank/DDBJ databases">
        <title>Draft genome sequence of the griseofulvin-producing fungus Xylaria cubensis strain G536.</title>
        <authorList>
            <person name="Mead M.E."/>
            <person name="Raja H.A."/>
            <person name="Steenwyk J.L."/>
            <person name="Knowles S.L."/>
            <person name="Oberlies N.H."/>
            <person name="Rokas A."/>
        </authorList>
    </citation>
    <scope>NUCLEOTIDE SEQUENCE [LARGE SCALE GENOMIC DNA]</scope>
    <source>
        <strain evidence="3">G536</strain>
    </source>
</reference>
<dbReference type="CDD" id="cd01299">
    <property type="entry name" value="Met_dep_hydrolase_A"/>
    <property type="match status" value="1"/>
</dbReference>
<name>A0A553ICV5_9PEZI</name>
<dbReference type="InterPro" id="IPR057744">
    <property type="entry name" value="OTAase-like"/>
</dbReference>
<comment type="caution">
    <text evidence="2">The sequence shown here is derived from an EMBL/GenBank/DDBJ whole genome shotgun (WGS) entry which is preliminary data.</text>
</comment>
<dbReference type="SUPFAM" id="SSF51556">
    <property type="entry name" value="Metallo-dependent hydrolases"/>
    <property type="match status" value="1"/>
</dbReference>
<gene>
    <name evidence="2" type="ORF">FHL15_001244</name>
</gene>
<dbReference type="STRING" id="2512241.A0A553ICV5"/>
<organism evidence="2 3">
    <name type="scientific">Xylaria flabelliformis</name>
    <dbReference type="NCBI Taxonomy" id="2512241"/>
    <lineage>
        <taxon>Eukaryota</taxon>
        <taxon>Fungi</taxon>
        <taxon>Dikarya</taxon>
        <taxon>Ascomycota</taxon>
        <taxon>Pezizomycotina</taxon>
        <taxon>Sordariomycetes</taxon>
        <taxon>Xylariomycetidae</taxon>
        <taxon>Xylariales</taxon>
        <taxon>Xylariaceae</taxon>
        <taxon>Xylaria</taxon>
    </lineage>
</organism>
<evidence type="ECO:0000313" key="2">
    <source>
        <dbReference type="EMBL" id="TRX98034.1"/>
    </source>
</evidence>
<dbReference type="InterPro" id="IPR051781">
    <property type="entry name" value="Metallo-dep_Hydrolase"/>
</dbReference>
<dbReference type="EMBL" id="VFLP01000004">
    <property type="protein sequence ID" value="TRX98034.1"/>
    <property type="molecule type" value="Genomic_DNA"/>
</dbReference>
<dbReference type="PANTHER" id="PTHR43135:SF3">
    <property type="entry name" value="ALPHA-D-RIBOSE 1-METHYLPHOSPHONATE 5-TRIPHOSPHATE DIPHOSPHATASE"/>
    <property type="match status" value="1"/>
</dbReference>
<protein>
    <recommendedName>
        <fullName evidence="1">Amidohydrolase-related domain-containing protein</fullName>
    </recommendedName>
</protein>
<dbReference type="PANTHER" id="PTHR43135">
    <property type="entry name" value="ALPHA-D-RIBOSE 1-METHYLPHOSPHONATE 5-TRIPHOSPHATE DIPHOSPHATASE"/>
    <property type="match status" value="1"/>
</dbReference>
<proteinExistence type="predicted"/>
<dbReference type="InterPro" id="IPR032466">
    <property type="entry name" value="Metal_Hydrolase"/>
</dbReference>
<dbReference type="OrthoDB" id="194468at2759"/>
<dbReference type="InterPro" id="IPR011059">
    <property type="entry name" value="Metal-dep_hydrolase_composite"/>
</dbReference>
<evidence type="ECO:0000259" key="1">
    <source>
        <dbReference type="Pfam" id="PF01979"/>
    </source>
</evidence>
<keyword evidence="3" id="KW-1185">Reference proteome</keyword>
<dbReference type="Gene3D" id="3.20.20.140">
    <property type="entry name" value="Metal-dependent hydrolases"/>
    <property type="match status" value="1"/>
</dbReference>
<dbReference type="Proteomes" id="UP000319160">
    <property type="component" value="Unassembled WGS sequence"/>
</dbReference>
<dbReference type="AlphaFoldDB" id="A0A553ICV5"/>
<dbReference type="Gene3D" id="2.30.40.10">
    <property type="entry name" value="Urease, subunit C, domain 1"/>
    <property type="match status" value="1"/>
</dbReference>
<feature type="domain" description="Amidohydrolase-related" evidence="1">
    <location>
        <begin position="105"/>
        <end position="450"/>
    </location>
</feature>
<accession>A0A553ICV5</accession>
<sequence>MAAIATKDDTSGGALGHGLDGYGIADVKALPYYKPTPADISISNRTPSDKKKIFFKNVNIFDSTGADIYPGDVLVEDEHIQKVGKFEFSPDADTLVIDGHGKKTLLSGLIDSHTHLSWNNSPTLDGLTSLPIEEHVLHTAQSARTYLDCGYTMCFGAASAQPRLDLVIKQAIKSGMIPGPRTLANCQEITTTGGAIIPSISKFADGEDAMRRAVREFISLGVDNIKLSMTGDYVHETMGSEETYYTLKETRAAVDEAHNRGKRVCAHARSAASVRLCALTGVDVIYHASFTDAETMDMLEELKDRIFVSPAINFPLESCNGAATPFGLTPEMAAKKGLVKEVEVACEVMKEMHRRGIRVLPGGDYGFAWAPHGTYAKDLVHFVNLFGYTPKESLLAATALGGEMMGYPELLGKVQPGYYADVILVDGNPLEEMELFQDTSRLHAIVINGHVHKNVTAA</sequence>
<dbReference type="GO" id="GO:0016810">
    <property type="term" value="F:hydrolase activity, acting on carbon-nitrogen (but not peptide) bonds"/>
    <property type="evidence" value="ECO:0007669"/>
    <property type="project" value="InterPro"/>
</dbReference>
<evidence type="ECO:0000313" key="3">
    <source>
        <dbReference type="Proteomes" id="UP000319160"/>
    </source>
</evidence>
<dbReference type="InterPro" id="IPR006680">
    <property type="entry name" value="Amidohydro-rel"/>
</dbReference>
<dbReference type="SUPFAM" id="SSF51338">
    <property type="entry name" value="Composite domain of metallo-dependent hydrolases"/>
    <property type="match status" value="1"/>
</dbReference>
<dbReference type="Pfam" id="PF01979">
    <property type="entry name" value="Amidohydro_1"/>
    <property type="match status" value="1"/>
</dbReference>